<keyword evidence="1" id="KW-0472">Membrane</keyword>
<organism evidence="2 3">
    <name type="scientific">Bradyrhizobium septentrionale</name>
    <dbReference type="NCBI Taxonomy" id="1404411"/>
    <lineage>
        <taxon>Bacteria</taxon>
        <taxon>Pseudomonadati</taxon>
        <taxon>Pseudomonadota</taxon>
        <taxon>Alphaproteobacteria</taxon>
        <taxon>Hyphomicrobiales</taxon>
        <taxon>Nitrobacteraceae</taxon>
        <taxon>Bradyrhizobium</taxon>
    </lineage>
</organism>
<protein>
    <submittedName>
        <fullName evidence="2">Uncharacterized protein</fullName>
    </submittedName>
</protein>
<gene>
    <name evidence="2" type="ORF">WDK88_17200</name>
</gene>
<keyword evidence="1" id="KW-1133">Transmembrane helix</keyword>
<keyword evidence="3" id="KW-1185">Reference proteome</keyword>
<dbReference type="Proteomes" id="UP001432046">
    <property type="component" value="Chromosome"/>
</dbReference>
<name>A0ABZ2P7G3_9BRAD</name>
<dbReference type="EMBL" id="CP147711">
    <property type="protein sequence ID" value="WXC83188.1"/>
    <property type="molecule type" value="Genomic_DNA"/>
</dbReference>
<evidence type="ECO:0000313" key="2">
    <source>
        <dbReference type="EMBL" id="WXC83188.1"/>
    </source>
</evidence>
<evidence type="ECO:0000256" key="1">
    <source>
        <dbReference type="SAM" id="Phobius"/>
    </source>
</evidence>
<feature type="transmembrane region" description="Helical" evidence="1">
    <location>
        <begin position="6"/>
        <end position="26"/>
    </location>
</feature>
<evidence type="ECO:0000313" key="3">
    <source>
        <dbReference type="Proteomes" id="UP001432046"/>
    </source>
</evidence>
<accession>A0ABZ2P7G3</accession>
<reference evidence="2" key="2">
    <citation type="submission" date="2024-03" db="EMBL/GenBank/DDBJ databases">
        <authorList>
            <person name="Bromfield E.S.P."/>
            <person name="Cloutier S."/>
        </authorList>
    </citation>
    <scope>NUCLEOTIDE SEQUENCE</scope>
    <source>
        <strain evidence="2">5S5</strain>
    </source>
</reference>
<sequence length="128" mass="13781">MGADKVLLPIFVVYALGCIFTIGAFYRDREHAIGVKQIICTLIWPIWWPVANGFGPMLDAIDNAVTATDGRKSISFALGLFAAGHCLSSSWGDCGGAVACSGVLLKSTAMFFPPLNFVYVTWLVTQFA</sequence>
<dbReference type="RefSeq" id="WP_029081518.1">
    <property type="nucleotide sequence ID" value="NZ_CP088285.1"/>
</dbReference>
<proteinExistence type="predicted"/>
<reference evidence="2" key="1">
    <citation type="journal article" date="2021" name="Int. J. Syst. Evol. Microbiol.">
        <title>Bradyrhizobium septentrionale sp. nov. (sv. septentrionale) and Bradyrhizobium quebecense sp. nov. (sv. septentrionale) associated with legumes native to Canada possess rearranged symbiosis genes and numerous insertion sequences.</title>
        <authorList>
            <person name="Bromfield E.S.P."/>
            <person name="Cloutier S."/>
        </authorList>
    </citation>
    <scope>NUCLEOTIDE SEQUENCE</scope>
    <source>
        <strain evidence="2">5S5</strain>
    </source>
</reference>
<keyword evidence="1" id="KW-0812">Transmembrane</keyword>